<evidence type="ECO:0000259" key="1">
    <source>
        <dbReference type="Pfam" id="PF00501"/>
    </source>
</evidence>
<dbReference type="GO" id="GO:0016405">
    <property type="term" value="F:CoA-ligase activity"/>
    <property type="evidence" value="ECO:0007669"/>
    <property type="project" value="TreeGrafter"/>
</dbReference>
<dbReference type="EMBL" id="AQQX01000001">
    <property type="protein sequence ID" value="KGM50454.1"/>
    <property type="molecule type" value="Genomic_DNA"/>
</dbReference>
<dbReference type="InterPro" id="IPR000873">
    <property type="entry name" value="AMP-dep_synth/lig_dom"/>
</dbReference>
<dbReference type="SUPFAM" id="SSF56801">
    <property type="entry name" value="Acetyl-CoA synthetase-like"/>
    <property type="match status" value="1"/>
</dbReference>
<dbReference type="Pfam" id="PF00501">
    <property type="entry name" value="AMP-binding"/>
    <property type="match status" value="1"/>
</dbReference>
<organism evidence="2 3">
    <name type="scientific">Pseudooceanicola atlanticus</name>
    <dbReference type="NCBI Taxonomy" id="1461694"/>
    <lineage>
        <taxon>Bacteria</taxon>
        <taxon>Pseudomonadati</taxon>
        <taxon>Pseudomonadota</taxon>
        <taxon>Alphaproteobacteria</taxon>
        <taxon>Rhodobacterales</taxon>
        <taxon>Paracoccaceae</taxon>
        <taxon>Pseudooceanicola</taxon>
    </lineage>
</organism>
<dbReference type="InterPro" id="IPR042099">
    <property type="entry name" value="ANL_N_sf"/>
</dbReference>
<dbReference type="InterPro" id="IPR020845">
    <property type="entry name" value="AMP-binding_CS"/>
</dbReference>
<dbReference type="Pfam" id="PF23562">
    <property type="entry name" value="AMP-binding_C_3"/>
    <property type="match status" value="1"/>
</dbReference>
<gene>
    <name evidence="2" type="ORF">ATO9_02905</name>
</gene>
<feature type="domain" description="AMP-dependent synthetase/ligase" evidence="1">
    <location>
        <begin position="35"/>
        <end position="415"/>
    </location>
</feature>
<dbReference type="eggNOG" id="COG0318">
    <property type="taxonomic scope" value="Bacteria"/>
</dbReference>
<comment type="caution">
    <text evidence="2">The sequence shown here is derived from an EMBL/GenBank/DDBJ whole genome shotgun (WGS) entry which is preliminary data.</text>
</comment>
<dbReference type="AlphaFoldDB" id="A0A0A0EJ98"/>
<dbReference type="PROSITE" id="PS00455">
    <property type="entry name" value="AMP_BINDING"/>
    <property type="match status" value="1"/>
</dbReference>
<name>A0A0A0EJ98_9RHOB</name>
<keyword evidence="3" id="KW-1185">Reference proteome</keyword>
<accession>A0A0A0EJ98</accession>
<dbReference type="PANTHER" id="PTHR24096">
    <property type="entry name" value="LONG-CHAIN-FATTY-ACID--COA LIGASE"/>
    <property type="match status" value="1"/>
</dbReference>
<reference evidence="2 3" key="1">
    <citation type="journal article" date="2015" name="Antonie Van Leeuwenhoek">
        <title>Pseudooceanicola atlanticus gen. nov. sp. nov., isolated from surface seawater of the Atlantic Ocean and reclassification of Oceanicola batsensis, Oceanicola marinus, Oceanicola nitratireducens, Oceanicola nanhaiensis, Oceanicola antarcticus and Oceanicola flagellatus, as Pseudooceanicola batsensis comb. nov., Pseudooceanicola marinus comb. nov., Pseudooceanicola nitratireducens comb. nov., Pseudooceanicola nanhaiensis comb. nov., Pseudooceanicola antarcticus comb. nov., and Pseudooceanicola flagellatus comb. nov.</title>
        <authorList>
            <person name="Lai Q."/>
            <person name="Li G."/>
            <person name="Liu X."/>
            <person name="Du Y."/>
            <person name="Sun F."/>
            <person name="Shao Z."/>
        </authorList>
    </citation>
    <scope>NUCLEOTIDE SEQUENCE [LARGE SCALE GENOMIC DNA]</scope>
    <source>
        <strain evidence="2 3">22II-s11g</strain>
    </source>
</reference>
<evidence type="ECO:0000313" key="3">
    <source>
        <dbReference type="Proteomes" id="UP000030004"/>
    </source>
</evidence>
<evidence type="ECO:0000313" key="2">
    <source>
        <dbReference type="EMBL" id="KGM50454.1"/>
    </source>
</evidence>
<dbReference type="Gene3D" id="3.40.50.12780">
    <property type="entry name" value="N-terminal domain of ligase-like"/>
    <property type="match status" value="1"/>
</dbReference>
<sequence>MAPQSAEVETLADGSLVMRTLQPLGPVAATTGDWLDHWAEAEPDRVFLAERLGDGWREVSYAQARQMVRALGGWMLGQGFKPGQVVAILSGNGVDHGLLALAAQYVGLVSAAVAEQYSLIPGAHERLAHVIEVSDPVLIFVDNAEQYGEALKLPALDGLTILTARPEGAPVPVTDIAEAYAHVDAGVDDAHAAVGPETLGKILFTSGSTSHPKAVRTTHRMMCVNQTQLADCFPLMRAKPMKIVDWLPWNHVFGGSHNFNMMLSNGGSLYIDDGKPTDALFPRTLENLAMHTGTLAFNVPVGYTRLLAALKADEALRKRFFDGLEFFFYAGASLPQEVWDGLGQMALEETGKPLLMISSWGMTETAPAVLLVHEHVARSGIIGTPVPGAEVRLIPEDEGRFELRVKGPNVMPGYLNDPEKTAESFDADGWLITGDAVRFVDANDPDRGLLFDGRISEDFKLTSGTWVRAAAIREGLMTALRGLAADVVVTGHDKAQLGCLIVPATPAKGAGAVEDAALLQDIRDRLDTLAATATGSSTRVCRALVMAEPPSLPDGEITAKGNLNSRKLRERRADLVDRLYTDGDPAVVTV</sequence>
<protein>
    <submittedName>
        <fullName evidence="2">Feruloyl-CoA synthetase</fullName>
    </submittedName>
</protein>
<dbReference type="PANTHER" id="PTHR24096:SF420">
    <property type="entry name" value="LONG-CHAIN-FATTY-ACID--COA LIGASE-RELATED"/>
    <property type="match status" value="1"/>
</dbReference>
<dbReference type="Proteomes" id="UP000030004">
    <property type="component" value="Unassembled WGS sequence"/>
</dbReference>
<proteinExistence type="predicted"/>
<dbReference type="STRING" id="1461694.ATO9_02905"/>